<organism evidence="3 4">
    <name type="scientific">Marininema mesophilum</name>
    <dbReference type="NCBI Taxonomy" id="1048340"/>
    <lineage>
        <taxon>Bacteria</taxon>
        <taxon>Bacillati</taxon>
        <taxon>Bacillota</taxon>
        <taxon>Bacilli</taxon>
        <taxon>Bacillales</taxon>
        <taxon>Thermoactinomycetaceae</taxon>
        <taxon>Marininema</taxon>
    </lineage>
</organism>
<dbReference type="InterPro" id="IPR009370">
    <property type="entry name" value="YutD-like"/>
</dbReference>
<gene>
    <name evidence="3" type="ORF">SAMN05444487_12217</name>
</gene>
<evidence type="ECO:0000256" key="2">
    <source>
        <dbReference type="SAM" id="MobiDB-lite"/>
    </source>
</evidence>
<protein>
    <submittedName>
        <fullName evidence="3">Uncharacterized protein YutD</fullName>
    </submittedName>
</protein>
<dbReference type="EMBL" id="FNNQ01000022">
    <property type="protein sequence ID" value="SDX52882.1"/>
    <property type="molecule type" value="Genomic_DNA"/>
</dbReference>
<dbReference type="OrthoDB" id="1650379at2"/>
<dbReference type="Gene3D" id="3.50.4.20">
    <property type="match status" value="1"/>
</dbReference>
<dbReference type="AlphaFoldDB" id="A0A1H3CFA4"/>
<evidence type="ECO:0000313" key="3">
    <source>
        <dbReference type="EMBL" id="SDX52882.1"/>
    </source>
</evidence>
<dbReference type="PIRSF" id="PIRSF012565">
    <property type="entry name" value="DUF1027"/>
    <property type="match status" value="1"/>
</dbReference>
<evidence type="ECO:0000313" key="4">
    <source>
        <dbReference type="Proteomes" id="UP000198534"/>
    </source>
</evidence>
<keyword evidence="4" id="KW-1185">Reference proteome</keyword>
<dbReference type="InterPro" id="IPR038141">
    <property type="entry name" value="YutD-like_sf"/>
</dbReference>
<accession>A0A1H3CFA4</accession>
<evidence type="ECO:0000256" key="1">
    <source>
        <dbReference type="PIRSR" id="PIRSR012565-1"/>
    </source>
</evidence>
<dbReference type="Pfam" id="PF06265">
    <property type="entry name" value="YutD-like"/>
    <property type="match status" value="1"/>
</dbReference>
<feature type="region of interest" description="Disordered" evidence="2">
    <location>
        <begin position="94"/>
        <end position="117"/>
    </location>
</feature>
<name>A0A1H3CFA4_9BACL</name>
<sequence>MSQVEIQGISYELVKNHKNGWNPEAFNKRYSEVLGKYDYIVGDWGYGQLRLKGFFADKHPRATRETRITHFEEYLHEYCNFGCAYFMLRRVNNASQSPREKKGRPRERKMSRSGGQP</sequence>
<feature type="disulfide bond" evidence="1">
    <location>
        <begin position="79"/>
        <end position="83"/>
    </location>
</feature>
<dbReference type="Proteomes" id="UP000198534">
    <property type="component" value="Unassembled WGS sequence"/>
</dbReference>
<keyword evidence="1" id="KW-1015">Disulfide bond</keyword>
<reference evidence="3 4" key="1">
    <citation type="submission" date="2016-10" db="EMBL/GenBank/DDBJ databases">
        <authorList>
            <person name="de Groot N.N."/>
        </authorList>
    </citation>
    <scope>NUCLEOTIDE SEQUENCE [LARGE SCALE GENOMIC DNA]</scope>
    <source>
        <strain evidence="3 4">DSM 45610</strain>
    </source>
</reference>
<dbReference type="RefSeq" id="WP_091742896.1">
    <property type="nucleotide sequence ID" value="NZ_FNNQ01000022.1"/>
</dbReference>
<proteinExistence type="predicted"/>
<feature type="compositionally biased region" description="Basic residues" evidence="2">
    <location>
        <begin position="101"/>
        <end position="111"/>
    </location>
</feature>
<dbReference type="STRING" id="1048340.SAMN05444487_12217"/>